<proteinExistence type="predicted"/>
<organism evidence="2 3">
    <name type="scientific">Acetobacter suratthaniensis</name>
    <dbReference type="NCBI Taxonomy" id="1502841"/>
    <lineage>
        <taxon>Bacteria</taxon>
        <taxon>Pseudomonadati</taxon>
        <taxon>Pseudomonadota</taxon>
        <taxon>Alphaproteobacteria</taxon>
        <taxon>Acetobacterales</taxon>
        <taxon>Acetobacteraceae</taxon>
        <taxon>Acetobacter</taxon>
    </lineage>
</organism>
<protein>
    <submittedName>
        <fullName evidence="2">NAD(P)-binding domain-containing protein</fullName>
    </submittedName>
</protein>
<evidence type="ECO:0000313" key="3">
    <source>
        <dbReference type="Proteomes" id="UP000664399"/>
    </source>
</evidence>
<sequence>MSVEKTEVLVVGAGQAGIAMSEHLRAYGIDHLVLERDRIAERWRSCRWDSLVANGPAWHDRFPGLEFSNDGPDDFVPKERVADYLADYASVIQAPIRCGVDVKDVRRNAGRTGFTVETSQGIIEAEAVVAATGPFQIPVIPPLIPETSDFIQIHSASYRNPEQLPEGAVLVVGAGSSGVQIAEELMRAGRKVYLSVGPHDRPPRSYRGRDFVWWLGVLNKWDAEATPGVEHTTIAVSGANGGHTVDFRRLAAEGMTLLGRTETCRDGVLSFAPDLAQNIARGDANYLSLLGEADAYVTRNGLDLPPEPEAHTFLPDPACVTNPLLELNLKEAGIGTVIWATGFGVDYGWLKVEALDDTGRPRHQRGVSTEPGVYFLGLPWQTRRGSSFIWGVWHDAKYIADHIAKQRGYMAYQPADKDA</sequence>
<dbReference type="InterPro" id="IPR036188">
    <property type="entry name" value="FAD/NAD-bd_sf"/>
</dbReference>
<reference evidence="2 3" key="1">
    <citation type="submission" date="2021-03" db="EMBL/GenBank/DDBJ databases">
        <title>The complete genome sequence of Acetobacter suratthaniensis TBRC 1719.</title>
        <authorList>
            <person name="Charoenyingcharoen P."/>
            <person name="Yukphan P."/>
        </authorList>
    </citation>
    <scope>NUCLEOTIDE SEQUENCE [LARGE SCALE GENOMIC DNA]</scope>
    <source>
        <strain evidence="2 3">TBRC 1719</strain>
    </source>
</reference>
<evidence type="ECO:0000313" key="2">
    <source>
        <dbReference type="EMBL" id="MBO1328775.1"/>
    </source>
</evidence>
<dbReference type="PANTHER" id="PTHR43539">
    <property type="entry name" value="FLAVIN-BINDING MONOOXYGENASE-LIKE PROTEIN (AFU_ORTHOLOGUE AFUA_4G09220)"/>
    <property type="match status" value="1"/>
</dbReference>
<dbReference type="Proteomes" id="UP000664399">
    <property type="component" value="Unassembled WGS sequence"/>
</dbReference>
<comment type="caution">
    <text evidence="2">The sequence shown here is derived from an EMBL/GenBank/DDBJ whole genome shotgun (WGS) entry which is preliminary data.</text>
</comment>
<dbReference type="PANTHER" id="PTHR43539:SF78">
    <property type="entry name" value="FLAVIN-CONTAINING MONOOXYGENASE"/>
    <property type="match status" value="1"/>
</dbReference>
<dbReference type="InterPro" id="IPR050982">
    <property type="entry name" value="Auxin_biosynth/cation_transpt"/>
</dbReference>
<evidence type="ECO:0000256" key="1">
    <source>
        <dbReference type="ARBA" id="ARBA00023002"/>
    </source>
</evidence>
<gene>
    <name evidence="2" type="ORF">J2D75_09850</name>
</gene>
<dbReference type="RefSeq" id="WP_207854658.1">
    <property type="nucleotide sequence ID" value="NZ_JAFVMG010000010.1"/>
</dbReference>
<keyword evidence="3" id="KW-1185">Reference proteome</keyword>
<dbReference type="PRINTS" id="PR00411">
    <property type="entry name" value="PNDRDTASEI"/>
</dbReference>
<dbReference type="Pfam" id="PF13738">
    <property type="entry name" value="Pyr_redox_3"/>
    <property type="match status" value="1"/>
</dbReference>
<dbReference type="Gene3D" id="3.50.50.60">
    <property type="entry name" value="FAD/NAD(P)-binding domain"/>
    <property type="match status" value="2"/>
</dbReference>
<keyword evidence="1" id="KW-0560">Oxidoreductase</keyword>
<dbReference type="SUPFAM" id="SSF51905">
    <property type="entry name" value="FAD/NAD(P)-binding domain"/>
    <property type="match status" value="2"/>
</dbReference>
<dbReference type="EMBL" id="JAFVMG010000010">
    <property type="protein sequence ID" value="MBO1328775.1"/>
    <property type="molecule type" value="Genomic_DNA"/>
</dbReference>
<name>A0ABS3LN55_9PROT</name>
<accession>A0ABS3LN55</accession>